<dbReference type="RefSeq" id="WP_166313436.1">
    <property type="nucleotide sequence ID" value="NZ_WOTH01000006.1"/>
</dbReference>
<keyword evidence="3" id="KW-1185">Reference proteome</keyword>
<name>A0A967B3Y5_9PROT</name>
<evidence type="ECO:0000313" key="3">
    <source>
        <dbReference type="Proteomes" id="UP000597459"/>
    </source>
</evidence>
<gene>
    <name evidence="2" type="ORF">GOB87_04900</name>
</gene>
<accession>A0A967B3Y5</accession>
<sequence length="135" mass="14920">MIGHLGAIWQALSGPAEFAGTFLSGMFGNALRMRVQKRRERLEADQMALGLVASTTGLVERLNALLDERIAEQDALHRSRAQLLSILSEVQAQALAARLMVRELDEAAGRQPRRFDPLPPFPPDVEEVPPQVPEK</sequence>
<reference evidence="2" key="1">
    <citation type="submission" date="2019-11" db="EMBL/GenBank/DDBJ databases">
        <title>Description of new Acetobacter species.</title>
        <authorList>
            <person name="Cleenwerck I."/>
            <person name="Sombolestani A.S."/>
        </authorList>
    </citation>
    <scope>NUCLEOTIDE SEQUENCE</scope>
    <source>
        <strain evidence="2">LMG 1626</strain>
    </source>
</reference>
<dbReference type="AlphaFoldDB" id="A0A967B3Y5"/>
<feature type="region of interest" description="Disordered" evidence="1">
    <location>
        <begin position="109"/>
        <end position="135"/>
    </location>
</feature>
<comment type="caution">
    <text evidence="2">The sequence shown here is derived from an EMBL/GenBank/DDBJ whole genome shotgun (WGS) entry which is preliminary data.</text>
</comment>
<proteinExistence type="predicted"/>
<protein>
    <submittedName>
        <fullName evidence="2">Uncharacterized protein</fullName>
    </submittedName>
</protein>
<evidence type="ECO:0000313" key="2">
    <source>
        <dbReference type="EMBL" id="NHO53300.1"/>
    </source>
</evidence>
<organism evidence="2 3">
    <name type="scientific">Acetobacter estunensis</name>
    <dbReference type="NCBI Taxonomy" id="104097"/>
    <lineage>
        <taxon>Bacteria</taxon>
        <taxon>Pseudomonadati</taxon>
        <taxon>Pseudomonadota</taxon>
        <taxon>Alphaproteobacteria</taxon>
        <taxon>Acetobacterales</taxon>
        <taxon>Acetobacteraceae</taxon>
        <taxon>Acetobacter</taxon>
    </lineage>
</organism>
<dbReference type="Proteomes" id="UP000597459">
    <property type="component" value="Unassembled WGS sequence"/>
</dbReference>
<evidence type="ECO:0000256" key="1">
    <source>
        <dbReference type="SAM" id="MobiDB-lite"/>
    </source>
</evidence>
<dbReference type="EMBL" id="WOTH01000006">
    <property type="protein sequence ID" value="NHO53300.1"/>
    <property type="molecule type" value="Genomic_DNA"/>
</dbReference>